<evidence type="ECO:0000256" key="6">
    <source>
        <dbReference type="ARBA" id="ARBA00023136"/>
    </source>
</evidence>
<organism evidence="9 10">
    <name type="scientific">Rubrobacter tropicus</name>
    <dbReference type="NCBI Taxonomy" id="2653851"/>
    <lineage>
        <taxon>Bacteria</taxon>
        <taxon>Bacillati</taxon>
        <taxon>Actinomycetota</taxon>
        <taxon>Rubrobacteria</taxon>
        <taxon>Rubrobacterales</taxon>
        <taxon>Rubrobacteraceae</taxon>
        <taxon>Rubrobacter</taxon>
    </lineage>
</organism>
<dbReference type="Gene3D" id="1.20.1640.10">
    <property type="entry name" value="Multidrug efflux transporter AcrB transmembrane domain"/>
    <property type="match status" value="2"/>
</dbReference>
<reference evidence="9 10" key="1">
    <citation type="submission" date="2019-10" db="EMBL/GenBank/DDBJ databases">
        <title>Rubrobacter sp nov SCSIO 52090 isolated from a deep-sea sediment in the South China Sea.</title>
        <authorList>
            <person name="Chen R.W."/>
        </authorList>
    </citation>
    <scope>NUCLEOTIDE SEQUENCE [LARGE SCALE GENOMIC DNA]</scope>
    <source>
        <strain evidence="9 10">SCSIO 52909</strain>
    </source>
</reference>
<evidence type="ECO:0000313" key="10">
    <source>
        <dbReference type="Proteomes" id="UP000501452"/>
    </source>
</evidence>
<feature type="transmembrane region" description="Helical" evidence="7">
    <location>
        <begin position="373"/>
        <end position="394"/>
    </location>
</feature>
<protein>
    <submittedName>
        <fullName evidence="9">MMPL family transporter</fullName>
    </submittedName>
</protein>
<feature type="transmembrane region" description="Helical" evidence="7">
    <location>
        <begin position="679"/>
        <end position="712"/>
    </location>
</feature>
<evidence type="ECO:0000256" key="3">
    <source>
        <dbReference type="ARBA" id="ARBA00022475"/>
    </source>
</evidence>
<dbReference type="PANTHER" id="PTHR33406">
    <property type="entry name" value="MEMBRANE PROTEIN MJ1562-RELATED"/>
    <property type="match status" value="1"/>
</dbReference>
<evidence type="ECO:0000256" key="1">
    <source>
        <dbReference type="ARBA" id="ARBA00004651"/>
    </source>
</evidence>
<evidence type="ECO:0000256" key="5">
    <source>
        <dbReference type="ARBA" id="ARBA00022989"/>
    </source>
</evidence>
<feature type="transmembrane region" description="Helical" evidence="7">
    <location>
        <begin position="573"/>
        <end position="594"/>
    </location>
</feature>
<keyword evidence="3" id="KW-1003">Cell membrane</keyword>
<evidence type="ECO:0000256" key="2">
    <source>
        <dbReference type="ARBA" id="ARBA00010157"/>
    </source>
</evidence>
<dbReference type="InterPro" id="IPR004869">
    <property type="entry name" value="MMPL_dom"/>
</dbReference>
<evidence type="ECO:0000313" key="9">
    <source>
        <dbReference type="EMBL" id="QIN83569.1"/>
    </source>
</evidence>
<keyword evidence="10" id="KW-1185">Reference proteome</keyword>
<evidence type="ECO:0000256" key="7">
    <source>
        <dbReference type="SAM" id="Phobius"/>
    </source>
</evidence>
<feature type="transmembrane region" description="Helical" evidence="7">
    <location>
        <begin position="550"/>
        <end position="566"/>
    </location>
</feature>
<keyword evidence="6 7" id="KW-0472">Membrane</keyword>
<dbReference type="InterPro" id="IPR050545">
    <property type="entry name" value="Mycobact_MmpL"/>
</dbReference>
<accession>A0A6G8QAT0</accession>
<feature type="transmembrane region" description="Helical" evidence="7">
    <location>
        <begin position="606"/>
        <end position="630"/>
    </location>
</feature>
<dbReference type="SUPFAM" id="SSF82866">
    <property type="entry name" value="Multidrug efflux transporter AcrB transmembrane domain"/>
    <property type="match status" value="2"/>
</dbReference>
<dbReference type="GO" id="GO:0005886">
    <property type="term" value="C:plasma membrane"/>
    <property type="evidence" value="ECO:0007669"/>
    <property type="project" value="UniProtKB-SubCell"/>
</dbReference>
<dbReference type="RefSeq" id="WP_166176987.1">
    <property type="nucleotide sequence ID" value="NZ_CP045119.1"/>
</dbReference>
<feature type="transmembrane region" description="Helical" evidence="7">
    <location>
        <begin position="191"/>
        <end position="210"/>
    </location>
</feature>
<comment type="similarity">
    <text evidence="2">Belongs to the resistance-nodulation-cell division (RND) (TC 2.A.6) family. MmpL subfamily.</text>
</comment>
<dbReference type="PROSITE" id="PS50156">
    <property type="entry name" value="SSD"/>
    <property type="match status" value="2"/>
</dbReference>
<feature type="transmembrane region" description="Helical" evidence="7">
    <location>
        <begin position="217"/>
        <end position="239"/>
    </location>
</feature>
<feature type="transmembrane region" description="Helical" evidence="7">
    <location>
        <begin position="12"/>
        <end position="36"/>
    </location>
</feature>
<feature type="transmembrane region" description="Helical" evidence="7">
    <location>
        <begin position="251"/>
        <end position="272"/>
    </location>
</feature>
<keyword evidence="4 7" id="KW-0812">Transmembrane</keyword>
<dbReference type="Proteomes" id="UP000501452">
    <property type="component" value="Chromosome"/>
</dbReference>
<feature type="domain" description="SSD" evidence="8">
    <location>
        <begin position="220"/>
        <end position="347"/>
    </location>
</feature>
<keyword evidence="5 7" id="KW-1133">Transmembrane helix</keyword>
<dbReference type="EMBL" id="CP045119">
    <property type="protein sequence ID" value="QIN83569.1"/>
    <property type="molecule type" value="Genomic_DNA"/>
</dbReference>
<dbReference type="KEGG" id="rub:GBA63_13680"/>
<dbReference type="AlphaFoldDB" id="A0A6G8QAT0"/>
<feature type="transmembrane region" description="Helical" evidence="7">
    <location>
        <begin position="326"/>
        <end position="353"/>
    </location>
</feature>
<comment type="subcellular location">
    <subcellularLocation>
        <location evidence="1">Cell membrane</location>
        <topology evidence="1">Multi-pass membrane protein</topology>
    </subcellularLocation>
</comment>
<dbReference type="InterPro" id="IPR000731">
    <property type="entry name" value="SSD"/>
</dbReference>
<gene>
    <name evidence="9" type="ORF">GBA63_13680</name>
</gene>
<proteinExistence type="inferred from homology"/>
<dbReference type="Pfam" id="PF03176">
    <property type="entry name" value="MMPL"/>
    <property type="match status" value="2"/>
</dbReference>
<evidence type="ECO:0000256" key="4">
    <source>
        <dbReference type="ARBA" id="ARBA00022692"/>
    </source>
</evidence>
<feature type="transmembrane region" description="Helical" evidence="7">
    <location>
        <begin position="293"/>
        <end position="314"/>
    </location>
</feature>
<feature type="transmembrane region" description="Helical" evidence="7">
    <location>
        <begin position="651"/>
        <end position="673"/>
    </location>
</feature>
<dbReference type="PANTHER" id="PTHR33406:SF6">
    <property type="entry name" value="MEMBRANE PROTEIN YDGH-RELATED"/>
    <property type="match status" value="1"/>
</dbReference>
<evidence type="ECO:0000259" key="8">
    <source>
        <dbReference type="PROSITE" id="PS50156"/>
    </source>
</evidence>
<name>A0A6G8QAT0_9ACTN</name>
<feature type="domain" description="SSD" evidence="8">
    <location>
        <begin position="576"/>
        <end position="704"/>
    </location>
</feature>
<sequence>MRSRGFFGALGWLLVRLRFAVVLFWAAVALAAYLYLPALGDSTSSSLADVVPESAPAARAEAQAEGLAGSVEAPAILVYSNPEGFSGPDLDQMAYGVQRLNEGPGRLYGLRRAVPLAAQNPSNPTRVDRDLLGDEALPVLLYFEPGTRLTEIATGVGEIREDLGSPGPLRTSATGIRLVQHDTKIAIEGNLVLVTVVTTLAIFLVVALAYRSLVAPLIPLASIGLATFLTLRVLGWVAAVQGVSIPAQIEPIIVVLLFGVGTDYALFLLSRTRQALEEGTGRLEAARVGVEKVGGILLSSAAVLIAAFALLVLADLGLYRALGPGLALALCIVFAVTLTLVPALLAVLGPAAFGRRSLAPRRDPSRRPAFRRAGPISVVLVAGLVVASAGNLGLKVGFDQLANLPESATSVRGYEELTGEFPGGVLAPVNVLVRGEDLDEKNEELLRLQTGMQSELLDAGGSALTFGPQYAGRVPEIDFVSPDGSAARVLLVFYGPPFSPEALDQARGLQERLPVLLDEAGLEDATGVVGGQTALSAAARDTSEDDLKKVAPLLFAVSFVVLALLLRTPVAPVYLLISTALSFTATMGVCALLFQNVFGQDGVVYYVPFTLFLLLVALGSDYNIFIMAAVREEAEGRPLKEAVPAALARTGPTINAAGLALAASFLALTLIPLQDFFQVGVAVALGVLLDAFVIRTLLVPALVLLVGPAGFWPAKVRP</sequence>